<dbReference type="GO" id="GO:0005525">
    <property type="term" value="F:GTP binding"/>
    <property type="evidence" value="ECO:0007669"/>
    <property type="project" value="UniProtKB-KW"/>
</dbReference>
<dbReference type="GO" id="GO:0003924">
    <property type="term" value="F:GTPase activity"/>
    <property type="evidence" value="ECO:0007669"/>
    <property type="project" value="InterPro"/>
</dbReference>
<dbReference type="InterPro" id="IPR027417">
    <property type="entry name" value="P-loop_NTPase"/>
</dbReference>
<dbReference type="GO" id="GO:0034067">
    <property type="term" value="P:protein localization to Golgi apparatus"/>
    <property type="evidence" value="ECO:0007669"/>
    <property type="project" value="TreeGrafter"/>
</dbReference>
<evidence type="ECO:0000256" key="2">
    <source>
        <dbReference type="ARBA" id="ARBA00022741"/>
    </source>
</evidence>
<feature type="binding site" evidence="4">
    <location>
        <begin position="24"/>
        <end position="31"/>
    </location>
    <ligand>
        <name>GTP</name>
        <dbReference type="ChEBI" id="CHEBI:37565"/>
    </ligand>
</feature>
<sequence length="203" mass="23016">MFSLVQGFYEELTYVPEHPVALLGVEESGKSSILEWLKLYFPSTRRANRVERPSSLQKITSTVGLNVAKLRLPNERLLVWDLGGARALRPIWERYIDEAQAIIWVVDSTDTERMDESRDALKKLISRPHLKHSPLLVFANKQDLENAMDPVKVSLALDMFSDAENRPQCVQPCSAETGDGLKDGIEWLIKSLGEDAKIEMRIP</sequence>
<feature type="binding site" evidence="4">
    <location>
        <begin position="140"/>
        <end position="143"/>
    </location>
    <ligand>
        <name>GTP</name>
        <dbReference type="ChEBI" id="CHEBI:37565"/>
    </ligand>
</feature>
<keyword evidence="2 4" id="KW-0547">Nucleotide-binding</keyword>
<evidence type="ECO:0000313" key="6">
    <source>
        <dbReference type="EMBL" id="PXF47878.1"/>
    </source>
</evidence>
<dbReference type="SMART" id="SM00178">
    <property type="entry name" value="SAR"/>
    <property type="match status" value="1"/>
</dbReference>
<dbReference type="AlphaFoldDB" id="A0A2V3J0H3"/>
<dbReference type="InterPro" id="IPR024156">
    <property type="entry name" value="Small_GTPase_ARF"/>
</dbReference>
<comment type="similarity">
    <text evidence="1">Belongs to the small GTPase superfamily. Arf family.</text>
</comment>
<evidence type="ECO:0000313" key="7">
    <source>
        <dbReference type="Proteomes" id="UP000247409"/>
    </source>
</evidence>
<dbReference type="SUPFAM" id="SSF52540">
    <property type="entry name" value="P-loop containing nucleoside triphosphate hydrolases"/>
    <property type="match status" value="1"/>
</dbReference>
<feature type="binding site" evidence="4">
    <location>
        <position position="84"/>
    </location>
    <ligand>
        <name>GTP</name>
        <dbReference type="ChEBI" id="CHEBI:37565"/>
    </ligand>
</feature>
<dbReference type="OrthoDB" id="414781at2759"/>
<dbReference type="PANTHER" id="PTHR45909">
    <property type="entry name" value="ADP-RIBOSYLATION FACTOR-RELATED PROTEIN 1"/>
    <property type="match status" value="1"/>
</dbReference>
<dbReference type="EMBL" id="NBIV01000018">
    <property type="protein sequence ID" value="PXF47878.1"/>
    <property type="molecule type" value="Genomic_DNA"/>
</dbReference>
<dbReference type="FunFam" id="3.40.50.300:FF:001166">
    <property type="entry name" value="ADP-ribosylation factor D"/>
    <property type="match status" value="1"/>
</dbReference>
<dbReference type="PROSITE" id="PS51417">
    <property type="entry name" value="ARF"/>
    <property type="match status" value="1"/>
</dbReference>
<dbReference type="GO" id="GO:0006886">
    <property type="term" value="P:intracellular protein transport"/>
    <property type="evidence" value="ECO:0007669"/>
    <property type="project" value="TreeGrafter"/>
</dbReference>
<feature type="binding site" evidence="5">
    <location>
        <position position="62"/>
    </location>
    <ligand>
        <name>Mg(2+)</name>
        <dbReference type="ChEBI" id="CHEBI:18420"/>
    </ligand>
</feature>
<name>A0A2V3J0H3_9FLOR</name>
<feature type="binding site" evidence="5">
    <location>
        <position position="31"/>
    </location>
    <ligand>
        <name>Mg(2+)</name>
        <dbReference type="ChEBI" id="CHEBI:18420"/>
    </ligand>
</feature>
<dbReference type="Gene3D" id="3.40.50.300">
    <property type="entry name" value="P-loop containing nucleotide triphosphate hydrolases"/>
    <property type="match status" value="1"/>
</dbReference>
<organism evidence="6 7">
    <name type="scientific">Gracilariopsis chorda</name>
    <dbReference type="NCBI Taxonomy" id="448386"/>
    <lineage>
        <taxon>Eukaryota</taxon>
        <taxon>Rhodophyta</taxon>
        <taxon>Florideophyceae</taxon>
        <taxon>Rhodymeniophycidae</taxon>
        <taxon>Gracilariales</taxon>
        <taxon>Gracilariaceae</taxon>
        <taxon>Gracilariopsis</taxon>
    </lineage>
</organism>
<evidence type="ECO:0000256" key="1">
    <source>
        <dbReference type="ARBA" id="ARBA00010290"/>
    </source>
</evidence>
<evidence type="ECO:0000256" key="4">
    <source>
        <dbReference type="PIRSR" id="PIRSR606689-1"/>
    </source>
</evidence>
<reference evidence="6 7" key="1">
    <citation type="journal article" date="2018" name="Mol. Biol. Evol.">
        <title>Analysis of the draft genome of the red seaweed Gracilariopsis chorda provides insights into genome size evolution in Rhodophyta.</title>
        <authorList>
            <person name="Lee J."/>
            <person name="Yang E.C."/>
            <person name="Graf L."/>
            <person name="Yang J.H."/>
            <person name="Qiu H."/>
            <person name="Zel Zion U."/>
            <person name="Chan C.X."/>
            <person name="Stephens T.G."/>
            <person name="Weber A.P.M."/>
            <person name="Boo G.H."/>
            <person name="Boo S.M."/>
            <person name="Kim K.M."/>
            <person name="Shin Y."/>
            <person name="Jung M."/>
            <person name="Lee S.J."/>
            <person name="Yim H.S."/>
            <person name="Lee J.H."/>
            <person name="Bhattacharya D."/>
            <person name="Yoon H.S."/>
        </authorList>
    </citation>
    <scope>NUCLEOTIDE SEQUENCE [LARGE SCALE GENOMIC DNA]</scope>
    <source>
        <strain evidence="6 7">SKKU-2015</strain>
        <tissue evidence="6">Whole body</tissue>
    </source>
</reference>
<evidence type="ECO:0000256" key="5">
    <source>
        <dbReference type="PIRSR" id="PIRSR606689-2"/>
    </source>
</evidence>
<evidence type="ECO:0000256" key="3">
    <source>
        <dbReference type="ARBA" id="ARBA00023134"/>
    </source>
</evidence>
<dbReference type="Proteomes" id="UP000247409">
    <property type="component" value="Unassembled WGS sequence"/>
</dbReference>
<dbReference type="SMART" id="SM00177">
    <property type="entry name" value="ARF"/>
    <property type="match status" value="1"/>
</dbReference>
<gene>
    <name evidence="6" type="ORF">BWQ96_02264</name>
</gene>
<dbReference type="InterPro" id="IPR005225">
    <property type="entry name" value="Small_GTP-bd"/>
</dbReference>
<dbReference type="CDD" id="cd00878">
    <property type="entry name" value="Arf_Arl"/>
    <property type="match status" value="1"/>
</dbReference>
<dbReference type="STRING" id="448386.A0A2V3J0H3"/>
<proteinExistence type="inferred from homology"/>
<protein>
    <submittedName>
        <fullName evidence="6">ADP-ribosylation factor-related protein 1</fullName>
    </submittedName>
</protein>
<comment type="caution">
    <text evidence="6">The sequence shown here is derived from an EMBL/GenBank/DDBJ whole genome shotgun (WGS) entry which is preliminary data.</text>
</comment>
<dbReference type="Pfam" id="PF00025">
    <property type="entry name" value="Arf"/>
    <property type="match status" value="1"/>
</dbReference>
<keyword evidence="7" id="KW-1185">Reference proteome</keyword>
<dbReference type="GO" id="GO:0043001">
    <property type="term" value="P:Golgi to plasma membrane protein transport"/>
    <property type="evidence" value="ECO:0007669"/>
    <property type="project" value="TreeGrafter"/>
</dbReference>
<keyword evidence="3 4" id="KW-0342">GTP-binding</keyword>
<keyword evidence="5" id="KW-0460">Magnesium</keyword>
<accession>A0A2V3J0H3</accession>
<dbReference type="NCBIfam" id="TIGR00231">
    <property type="entry name" value="small_GTP"/>
    <property type="match status" value="1"/>
</dbReference>
<dbReference type="GO" id="GO:0005794">
    <property type="term" value="C:Golgi apparatus"/>
    <property type="evidence" value="ECO:0007669"/>
    <property type="project" value="TreeGrafter"/>
</dbReference>
<keyword evidence="5" id="KW-0479">Metal-binding</keyword>
<dbReference type="InterPro" id="IPR006689">
    <property type="entry name" value="Small_GTPase_ARF/SAR"/>
</dbReference>
<dbReference type="GO" id="GO:0046872">
    <property type="term" value="F:metal ion binding"/>
    <property type="evidence" value="ECO:0007669"/>
    <property type="project" value="UniProtKB-KW"/>
</dbReference>
<dbReference type="PANTHER" id="PTHR45909:SF1">
    <property type="entry name" value="ADP-RIBOSYLATION FACTOR-RELATED PROTEIN 1"/>
    <property type="match status" value="1"/>
</dbReference>